<dbReference type="RefSeq" id="WP_136065084.1">
    <property type="nucleotide sequence ID" value="NZ_CAAHFH010000003.1"/>
</dbReference>
<evidence type="ECO:0000313" key="3">
    <source>
        <dbReference type="Proteomes" id="UP000346198"/>
    </source>
</evidence>
<evidence type="ECO:0000313" key="2">
    <source>
        <dbReference type="EMBL" id="VGO23047.1"/>
    </source>
</evidence>
<sequence length="232" mass="24499">MKLYIKLVVGCALALGCAVSGFAVEVTLEATKDTFGRSNNRNRNNGGSSALLVAHNASAWTIIAFDLSAVTNEIGSAEFQFRKNNTMAKPISLVVAPMVQTKNNAAWGEGAGNLGAKGQNSKLGEASYAWSSFRDVPWESASGAALVGLNDSGLWNAPVARLDGLPWQEGQWVAVPVVEVSLLETIRQSEFKTATFGLWGTAGYGLYSISSKESGSAPKLVLTLKEARGGQK</sequence>
<organism evidence="2 3">
    <name type="scientific">Pontiella sulfatireligans</name>
    <dbReference type="NCBI Taxonomy" id="2750658"/>
    <lineage>
        <taxon>Bacteria</taxon>
        <taxon>Pseudomonadati</taxon>
        <taxon>Kiritimatiellota</taxon>
        <taxon>Kiritimatiellia</taxon>
        <taxon>Kiritimatiellales</taxon>
        <taxon>Pontiellaceae</taxon>
        <taxon>Pontiella</taxon>
    </lineage>
</organism>
<dbReference type="EMBL" id="CAAHFH010000003">
    <property type="protein sequence ID" value="VGO23047.1"/>
    <property type="molecule type" value="Genomic_DNA"/>
</dbReference>
<accession>A0A6C2UVA8</accession>
<reference evidence="2 3" key="1">
    <citation type="submission" date="2019-04" db="EMBL/GenBank/DDBJ databases">
        <authorList>
            <person name="Van Vliet M D."/>
        </authorList>
    </citation>
    <scope>NUCLEOTIDE SEQUENCE [LARGE SCALE GENOMIC DNA]</scope>
    <source>
        <strain evidence="2 3">F21</strain>
    </source>
</reference>
<feature type="signal peptide" evidence="1">
    <location>
        <begin position="1"/>
        <end position="23"/>
    </location>
</feature>
<evidence type="ECO:0000256" key="1">
    <source>
        <dbReference type="SAM" id="SignalP"/>
    </source>
</evidence>
<dbReference type="PROSITE" id="PS51257">
    <property type="entry name" value="PROKAR_LIPOPROTEIN"/>
    <property type="match status" value="1"/>
</dbReference>
<name>A0A6C2UVA8_9BACT</name>
<keyword evidence="3" id="KW-1185">Reference proteome</keyword>
<gene>
    <name evidence="2" type="ORF">SCARR_05146</name>
</gene>
<dbReference type="Proteomes" id="UP000346198">
    <property type="component" value="Unassembled WGS sequence"/>
</dbReference>
<proteinExistence type="predicted"/>
<keyword evidence="1" id="KW-0732">Signal</keyword>
<feature type="chain" id="PRO_5025617198" evidence="1">
    <location>
        <begin position="24"/>
        <end position="232"/>
    </location>
</feature>
<dbReference type="AlphaFoldDB" id="A0A6C2UVA8"/>
<protein>
    <submittedName>
        <fullName evidence="2">Uncharacterized protein</fullName>
    </submittedName>
</protein>